<organism evidence="10 11">
    <name type="scientific">Alkalihalobacterium chitinilyticum</name>
    <dbReference type="NCBI Taxonomy" id="2980103"/>
    <lineage>
        <taxon>Bacteria</taxon>
        <taxon>Bacillati</taxon>
        <taxon>Bacillota</taxon>
        <taxon>Bacilli</taxon>
        <taxon>Bacillales</taxon>
        <taxon>Bacillaceae</taxon>
        <taxon>Alkalihalobacterium</taxon>
    </lineage>
</organism>
<keyword evidence="8 9" id="KW-0813">Transport</keyword>
<keyword evidence="8 9" id="KW-0961">Cell wall biogenesis/degradation</keyword>
<feature type="transmembrane region" description="Helical" evidence="8">
    <location>
        <begin position="119"/>
        <end position="142"/>
    </location>
</feature>
<dbReference type="PRINTS" id="PR01806">
    <property type="entry name" value="VIRFACTRMVIN"/>
</dbReference>
<reference evidence="10" key="1">
    <citation type="submission" date="2024-05" db="EMBL/GenBank/DDBJ databases">
        <title>Alkalihalobacillus sp. strain MEB203 novel alkaliphilic bacterium from Lonar Lake, India.</title>
        <authorList>
            <person name="Joshi A."/>
            <person name="Thite S."/>
            <person name="Mengade P."/>
        </authorList>
    </citation>
    <scope>NUCLEOTIDE SEQUENCE</scope>
    <source>
        <strain evidence="10">MEB 203</strain>
    </source>
</reference>
<feature type="transmembrane region" description="Helical" evidence="8">
    <location>
        <begin position="181"/>
        <end position="202"/>
    </location>
</feature>
<feature type="transmembrane region" description="Helical" evidence="8">
    <location>
        <begin position="467"/>
        <end position="487"/>
    </location>
</feature>
<feature type="transmembrane region" description="Helical" evidence="8">
    <location>
        <begin position="434"/>
        <end position="455"/>
    </location>
</feature>
<dbReference type="RefSeq" id="WP_275120438.1">
    <property type="nucleotide sequence ID" value="NZ_JAOTPO010000021.1"/>
</dbReference>
<dbReference type="HAMAP" id="MF_02078">
    <property type="entry name" value="MurJ_MviN"/>
    <property type="match status" value="1"/>
</dbReference>
<feature type="transmembrane region" description="Helical" evidence="8">
    <location>
        <begin position="222"/>
        <end position="242"/>
    </location>
</feature>
<dbReference type="PANTHER" id="PTHR47019:SF1">
    <property type="entry name" value="LIPID II FLIPPASE MURJ"/>
    <property type="match status" value="1"/>
</dbReference>
<feature type="transmembrane region" description="Helical" evidence="8">
    <location>
        <begin position="304"/>
        <end position="322"/>
    </location>
</feature>
<evidence type="ECO:0000256" key="8">
    <source>
        <dbReference type="HAMAP-Rule" id="MF_02078"/>
    </source>
</evidence>
<comment type="function">
    <text evidence="8 9">Involved in peptidoglycan biosynthesis. Transports lipid-linked peptidoglycan precursors from the inner to the outer leaflet of the cytoplasmic membrane.</text>
</comment>
<sequence length="509" mass="55957">MGKAAVVIMVLTVIVKISGFLRDIALSYFYGATGVSDAYLISLTIPAVIFAFISVSITTSYIPLYTLIEKQKGQKYGITFSNNLLNILLIICSIIVLFCVTFTEAIVKVFASGFNGETLELAVMFTRVSVIGVYFSVLMAVYRGYLNVKNKFAAPALVALPNNLIILFAIFLSAISENLLVLAIGTLVGTVSQAAILVPYVYKEGFRPNLTLDIKDKYIKKFGIAAFPVILGVSINEINVLIDRTIASRIVEGAISALDYSFRLTQFINGTFAAAIAIAMYPVISKMVVEKNNKGLKKTISNSINMVSIIVIPITVITMLFSEDIIKILYGRGAFDQTAITLTAGTLFYYSIGILAYGYREIITRAFFANQDTKTPMVTAVYAMILNIILNIILSKYMGTSGLALATSVAGIFGSVLLLLNYRKKIAEINYKNIATITIKVTFASLIMGGVSYIIKVNLIENINVFFALIISVIIAFFIYFITLIVLEVKEVKEITNIIQKKVIRRKEK</sequence>
<evidence type="ECO:0000256" key="7">
    <source>
        <dbReference type="ARBA" id="ARBA00023136"/>
    </source>
</evidence>
<protein>
    <recommendedName>
        <fullName evidence="8">Probable lipid II flippase MurJ</fullName>
    </recommendedName>
</protein>
<evidence type="ECO:0000313" key="11">
    <source>
        <dbReference type="Proteomes" id="UP001148125"/>
    </source>
</evidence>
<feature type="transmembrane region" description="Helical" evidence="8">
    <location>
        <begin position="84"/>
        <end position="107"/>
    </location>
</feature>
<accession>A0ABT5VKP6</accession>
<comment type="caution">
    <text evidence="10">The sequence shown here is derived from an EMBL/GenBank/DDBJ whole genome shotgun (WGS) entry which is preliminary data.</text>
</comment>
<keyword evidence="5 8" id="KW-0573">Peptidoglycan synthesis</keyword>
<keyword evidence="11" id="KW-1185">Reference proteome</keyword>
<dbReference type="InterPro" id="IPR004268">
    <property type="entry name" value="MurJ"/>
</dbReference>
<evidence type="ECO:0000256" key="6">
    <source>
        <dbReference type="ARBA" id="ARBA00022989"/>
    </source>
</evidence>
<dbReference type="CDD" id="cd13123">
    <property type="entry name" value="MATE_MurJ_like"/>
    <property type="match status" value="1"/>
</dbReference>
<comment type="pathway">
    <text evidence="8">Cell wall biogenesis; peptidoglycan biosynthesis.</text>
</comment>
<feature type="transmembrane region" description="Helical" evidence="8">
    <location>
        <begin position="334"/>
        <end position="357"/>
    </location>
</feature>
<keyword evidence="6 8" id="KW-1133">Transmembrane helix</keyword>
<dbReference type="Pfam" id="PF03023">
    <property type="entry name" value="MurJ"/>
    <property type="match status" value="1"/>
</dbReference>
<dbReference type="PIRSF" id="PIRSF002869">
    <property type="entry name" value="MviN"/>
    <property type="match status" value="1"/>
</dbReference>
<evidence type="ECO:0000256" key="9">
    <source>
        <dbReference type="PIRNR" id="PIRNR002869"/>
    </source>
</evidence>
<evidence type="ECO:0000256" key="4">
    <source>
        <dbReference type="ARBA" id="ARBA00022960"/>
    </source>
</evidence>
<dbReference type="PANTHER" id="PTHR47019">
    <property type="entry name" value="LIPID II FLIPPASE MURJ"/>
    <property type="match status" value="1"/>
</dbReference>
<comment type="subcellular location">
    <subcellularLocation>
        <location evidence="1 8">Cell membrane</location>
        <topology evidence="1 8">Multi-pass membrane protein</topology>
    </subcellularLocation>
</comment>
<comment type="similarity">
    <text evidence="8 9">Belongs to the MurJ/MviN family.</text>
</comment>
<keyword evidence="4 8" id="KW-0133">Cell shape</keyword>
<keyword evidence="3 8" id="KW-0812">Transmembrane</keyword>
<proteinExistence type="inferred from homology"/>
<gene>
    <name evidence="8 10" type="primary">murJ</name>
    <name evidence="10" type="ORF">N7Z68_21070</name>
</gene>
<dbReference type="EMBL" id="JAOTPO010000021">
    <property type="protein sequence ID" value="MDE5415845.1"/>
    <property type="molecule type" value="Genomic_DNA"/>
</dbReference>
<dbReference type="InterPro" id="IPR051050">
    <property type="entry name" value="Lipid_II_flippase_MurJ/MviN"/>
</dbReference>
<name>A0ABT5VKP6_9BACI</name>
<feature type="transmembrane region" description="Helical" evidence="8">
    <location>
        <begin position="403"/>
        <end position="422"/>
    </location>
</feature>
<feature type="transmembrane region" description="Helical" evidence="8">
    <location>
        <begin position="38"/>
        <end position="64"/>
    </location>
</feature>
<feature type="transmembrane region" description="Helical" evidence="8">
    <location>
        <begin position="262"/>
        <end position="284"/>
    </location>
</feature>
<dbReference type="Proteomes" id="UP001148125">
    <property type="component" value="Unassembled WGS sequence"/>
</dbReference>
<keyword evidence="2 8" id="KW-1003">Cell membrane</keyword>
<keyword evidence="7 8" id="KW-0472">Membrane</keyword>
<evidence type="ECO:0000256" key="3">
    <source>
        <dbReference type="ARBA" id="ARBA00022692"/>
    </source>
</evidence>
<evidence type="ECO:0000256" key="2">
    <source>
        <dbReference type="ARBA" id="ARBA00022475"/>
    </source>
</evidence>
<feature type="transmembrane region" description="Helical" evidence="8">
    <location>
        <begin position="378"/>
        <end position="397"/>
    </location>
</feature>
<dbReference type="NCBIfam" id="TIGR01695">
    <property type="entry name" value="murJ_mviN"/>
    <property type="match status" value="1"/>
</dbReference>
<feature type="transmembrane region" description="Helical" evidence="8">
    <location>
        <begin position="154"/>
        <end position="175"/>
    </location>
</feature>
<evidence type="ECO:0000256" key="5">
    <source>
        <dbReference type="ARBA" id="ARBA00022984"/>
    </source>
</evidence>
<evidence type="ECO:0000313" key="10">
    <source>
        <dbReference type="EMBL" id="MDE5415845.1"/>
    </source>
</evidence>
<evidence type="ECO:0000256" key="1">
    <source>
        <dbReference type="ARBA" id="ARBA00004651"/>
    </source>
</evidence>